<reference evidence="6 7" key="1">
    <citation type="submission" date="2016-07" db="EMBL/GenBank/DDBJ databases">
        <authorList>
            <person name="Lefevre C.T."/>
        </authorList>
    </citation>
    <scope>NUCLEOTIDE SEQUENCE [LARGE SCALE GENOMIC DNA]</scope>
    <source>
        <strain evidence="6">PR1</strain>
    </source>
</reference>
<comment type="cofactor">
    <cofactor evidence="2">
        <name>Mg(2+)</name>
        <dbReference type="ChEBI" id="CHEBI:18420"/>
    </cofactor>
</comment>
<dbReference type="InterPro" id="IPR020084">
    <property type="entry name" value="NUDIX_hydrolase_CS"/>
</dbReference>
<sequence>MVKKEKKKRPYRPCVGICLFNEKGQVFVAERIDTPGAWQMPQGGIDKGEDPHDAALRELEEEIGTNKADYLARTDDWLAYDLPDHLVGKVWKGKYRGQKQIWFAFRFTGEDREINIDTKHPEFARWQWVELEEIVDLIVPFKRDIYVEIVNQFKGLV</sequence>
<comment type="cofactor">
    <cofactor evidence="1">
        <name>Mn(2+)</name>
        <dbReference type="ChEBI" id="CHEBI:29035"/>
    </cofactor>
</comment>
<dbReference type="GO" id="GO:0008893">
    <property type="term" value="F:guanosine-3',5'-bis(diphosphate) 3'-diphosphatase activity"/>
    <property type="evidence" value="ECO:0007669"/>
    <property type="project" value="TreeGrafter"/>
</dbReference>
<dbReference type="RefSeq" id="WP_069186395.1">
    <property type="nucleotide sequence ID" value="NZ_FLYE01000003.1"/>
</dbReference>
<gene>
    <name evidence="4 6" type="primary">rppH</name>
    <name evidence="4" type="synonym">nudH</name>
    <name evidence="6" type="ORF">MTBPR1_110124</name>
</gene>
<evidence type="ECO:0000256" key="2">
    <source>
        <dbReference type="ARBA" id="ARBA00001946"/>
    </source>
</evidence>
<keyword evidence="7" id="KW-1185">Reference proteome</keyword>
<dbReference type="PANTHER" id="PTHR11839:SF22">
    <property type="entry name" value="NUDIX HYDROLASE 26, CHLOROPLASTIC"/>
    <property type="match status" value="1"/>
</dbReference>
<comment type="function">
    <text evidence="4">Accelerates the degradation of transcripts by removing pyrophosphate from the 5'-end of triphosphorylated RNA, leading to a more labile monophosphorylated state that can stimulate subsequent ribonuclease cleavage.</text>
</comment>
<dbReference type="Proteomes" id="UP000231658">
    <property type="component" value="Unassembled WGS sequence"/>
</dbReference>
<dbReference type="Gene3D" id="3.90.79.10">
    <property type="entry name" value="Nucleoside Triphosphate Pyrophosphohydrolase"/>
    <property type="match status" value="1"/>
</dbReference>
<dbReference type="Pfam" id="PF00293">
    <property type="entry name" value="NUDIX"/>
    <property type="match status" value="1"/>
</dbReference>
<protein>
    <recommendedName>
        <fullName evidence="4">RNA pyrophosphohydrolase</fullName>
        <ecNumber evidence="4">3.6.1.-</ecNumber>
    </recommendedName>
    <alternativeName>
        <fullName evidence="4">(Di)nucleoside polyphosphate hydrolase</fullName>
    </alternativeName>
</protein>
<comment type="similarity">
    <text evidence="4">Belongs to the Nudix hydrolase family. RppH subfamily.</text>
</comment>
<evidence type="ECO:0000259" key="5">
    <source>
        <dbReference type="PROSITE" id="PS51462"/>
    </source>
</evidence>
<dbReference type="CDD" id="cd03671">
    <property type="entry name" value="NUDIX_Ap4A_hydrolase_plant_like"/>
    <property type="match status" value="1"/>
</dbReference>
<proteinExistence type="inferred from homology"/>
<accession>A0A1C3REK0</accession>
<name>A0A1C3REK0_9PROT</name>
<dbReference type="GO" id="GO:0034432">
    <property type="term" value="F:bis(5'-adenosyl)-pentaphosphatase activity"/>
    <property type="evidence" value="ECO:0007669"/>
    <property type="project" value="TreeGrafter"/>
</dbReference>
<feature type="domain" description="Nudix hydrolase" evidence="5">
    <location>
        <begin position="10"/>
        <end position="151"/>
    </location>
</feature>
<dbReference type="InterPro" id="IPR015797">
    <property type="entry name" value="NUDIX_hydrolase-like_dom_sf"/>
</dbReference>
<keyword evidence="3 4" id="KW-0378">Hydrolase</keyword>
<dbReference type="STRING" id="1867952.MTBPR1_110124"/>
<dbReference type="PROSITE" id="PS00893">
    <property type="entry name" value="NUDIX_BOX"/>
    <property type="match status" value="1"/>
</dbReference>
<dbReference type="PANTHER" id="PTHR11839">
    <property type="entry name" value="UDP/ADP-SUGAR PYROPHOSPHATASE"/>
    <property type="match status" value="1"/>
</dbReference>
<dbReference type="InterPro" id="IPR022927">
    <property type="entry name" value="RppH"/>
</dbReference>
<dbReference type="NCBIfam" id="NF001938">
    <property type="entry name" value="PRK00714.1-5"/>
    <property type="match status" value="1"/>
</dbReference>
<dbReference type="OrthoDB" id="9816040at2"/>
<dbReference type="SUPFAM" id="SSF55811">
    <property type="entry name" value="Nudix"/>
    <property type="match status" value="1"/>
</dbReference>
<dbReference type="AlphaFoldDB" id="A0A1C3REK0"/>
<evidence type="ECO:0000313" key="7">
    <source>
        <dbReference type="Proteomes" id="UP000231658"/>
    </source>
</evidence>
<dbReference type="NCBIfam" id="NF001937">
    <property type="entry name" value="PRK00714.1-4"/>
    <property type="match status" value="1"/>
</dbReference>
<dbReference type="EMBL" id="FLYE01000003">
    <property type="protein sequence ID" value="SCA55685.1"/>
    <property type="molecule type" value="Genomic_DNA"/>
</dbReference>
<evidence type="ECO:0000256" key="3">
    <source>
        <dbReference type="ARBA" id="ARBA00022801"/>
    </source>
</evidence>
<feature type="short sequence motif" description="Nudix box" evidence="4">
    <location>
        <begin position="43"/>
        <end position="64"/>
    </location>
</feature>
<dbReference type="PROSITE" id="PS51462">
    <property type="entry name" value="NUDIX"/>
    <property type="match status" value="1"/>
</dbReference>
<dbReference type="InterPro" id="IPR000086">
    <property type="entry name" value="NUDIX_hydrolase_dom"/>
</dbReference>
<evidence type="ECO:0000313" key="6">
    <source>
        <dbReference type="EMBL" id="SCA55685.1"/>
    </source>
</evidence>
<organism evidence="6 7">
    <name type="scientific">Candidatus Terasakiella magnetica</name>
    <dbReference type="NCBI Taxonomy" id="1867952"/>
    <lineage>
        <taxon>Bacteria</taxon>
        <taxon>Pseudomonadati</taxon>
        <taxon>Pseudomonadota</taxon>
        <taxon>Alphaproteobacteria</taxon>
        <taxon>Rhodospirillales</taxon>
        <taxon>Terasakiellaceae</taxon>
        <taxon>Terasakiella</taxon>
    </lineage>
</organism>
<dbReference type="HAMAP" id="MF_00298">
    <property type="entry name" value="Nudix_RppH"/>
    <property type="match status" value="1"/>
</dbReference>
<dbReference type="InterPro" id="IPR020476">
    <property type="entry name" value="Nudix_hydrolase"/>
</dbReference>
<evidence type="ECO:0000256" key="4">
    <source>
        <dbReference type="HAMAP-Rule" id="MF_00298"/>
    </source>
</evidence>
<dbReference type="GO" id="GO:0019693">
    <property type="term" value="P:ribose phosphate metabolic process"/>
    <property type="evidence" value="ECO:0007669"/>
    <property type="project" value="TreeGrafter"/>
</dbReference>
<comment type="cofactor">
    <cofactor evidence="4">
        <name>a divalent metal cation</name>
        <dbReference type="ChEBI" id="CHEBI:60240"/>
    </cofactor>
</comment>
<dbReference type="GO" id="GO:0006753">
    <property type="term" value="P:nucleoside phosphate metabolic process"/>
    <property type="evidence" value="ECO:0007669"/>
    <property type="project" value="TreeGrafter"/>
</dbReference>
<dbReference type="PRINTS" id="PR00502">
    <property type="entry name" value="NUDIXFAMILY"/>
</dbReference>
<dbReference type="NCBIfam" id="NF001936">
    <property type="entry name" value="PRK00714.1-3"/>
    <property type="match status" value="1"/>
</dbReference>
<evidence type="ECO:0000256" key="1">
    <source>
        <dbReference type="ARBA" id="ARBA00001936"/>
    </source>
</evidence>
<dbReference type="EC" id="3.6.1.-" evidence="4"/>